<feature type="non-terminal residue" evidence="12">
    <location>
        <position position="894"/>
    </location>
</feature>
<dbReference type="InterPro" id="IPR036640">
    <property type="entry name" value="ABC1_TM_sf"/>
</dbReference>
<keyword evidence="4 9" id="KW-0812">Transmembrane</keyword>
<evidence type="ECO:0000256" key="7">
    <source>
        <dbReference type="ARBA" id="ARBA00022989"/>
    </source>
</evidence>
<dbReference type="SUPFAM" id="SSF90123">
    <property type="entry name" value="ABC transporter transmembrane region"/>
    <property type="match status" value="3"/>
</dbReference>
<comment type="caution">
    <text evidence="12">The sequence shown here is derived from an EMBL/GenBank/DDBJ whole genome shotgun (WGS) entry which is preliminary data.</text>
</comment>
<keyword evidence="6" id="KW-0067">ATP-binding</keyword>
<comment type="similarity">
    <text evidence="2">Belongs to the ABC transporter superfamily. ABCC family. Conjugate transporter (TC 3.A.1.208) subfamily.</text>
</comment>
<sequence length="894" mass="100334">MEEETVKFFFTAVLAVPAFAGEIFLIYNLIGLQAVTGVFLLCILMPYFAVLSYANAKLRLRAAVVSDQRISLMNQVFSGIRAVKTQAWEDEYGRKIKHVRRNEISVISKRTAIQSSIDALLYSTTPLATLVSVIIMVLTGQTLTPANVFMLLSFMGVIKFSGMLNMTSGLMVTYDAYVSLGRIEEFLLLENLLQASESDLSNEPQQKAKSTATYLSRSYLKKEEENTEKVSLSRESRELGPTILSVSNLSYAKTHHEEEFILEDINFFAPSKSLTVITGPVGSGKSTLLSAIAGEIWNTSGTIDYQGSLIYLPQTAWVFSGTIKENILFGQPYKESKYERIIDVCALKEDFQRLMSTEAENTYQNYACALAMCLNGLIGGLCMHQRDYRCEILGIRIGSALRGLVYHKFTTLRGQVGSEILEQHAKTFGHCVEHANNGYVFCRSQVMAAKSGYMKISGDEDKKVSFVSSLFFCWMNEVLEKGSQRPLDQNDFLPLSDENSGRFVTDKLRKSWESEKHHCKMNGKRPKLWKSVFHMLSAKDVIIILTGYILCTTSRLLFPLFLGYPVSKLMSTEVENTHRLYTCALAMCLNGLISGFGMHQRDYRCEILGIKIGSALRGLVYHKTLLLSKKTLLRFTAGRLFDLISNDVKRMEEETVNIFFSGVFAVPVYAGATFLIYNLIGWQAVTGVFLLCILMPYFAVLSYANAKLRLRTAAVSDERISLMNQVVSGIRAVKMHAWEDEYGRKIKNLMSTEVENTHRPYACALAMCLNGLICGLGMHQRDYRCEILGIKIGSALRGLVYHKTLLLSKQTLHRFTAGRLFDLISNDVKKMEEETVTFFSSAVFTVPAYAGAIFLIYNLIGWQAVTGVFLMCVLMPYFAVLSYANAKLRSRTAT</sequence>
<keyword evidence="3" id="KW-0813">Transport</keyword>
<gene>
    <name evidence="12" type="ORF">pdam_00020265</name>
</gene>
<evidence type="ECO:0000256" key="9">
    <source>
        <dbReference type="SAM" id="Phobius"/>
    </source>
</evidence>
<dbReference type="Proteomes" id="UP000275408">
    <property type="component" value="Unassembled WGS sequence"/>
</dbReference>
<dbReference type="PANTHER" id="PTHR24223:SF456">
    <property type="entry name" value="MULTIDRUG RESISTANCE-ASSOCIATED PROTEIN LETHAL(2)03659"/>
    <property type="match status" value="1"/>
</dbReference>
<evidence type="ECO:0000259" key="10">
    <source>
        <dbReference type="PROSITE" id="PS50893"/>
    </source>
</evidence>
<dbReference type="SUPFAM" id="SSF52540">
    <property type="entry name" value="P-loop containing nucleoside triphosphate hydrolases"/>
    <property type="match status" value="1"/>
</dbReference>
<comment type="subcellular location">
    <subcellularLocation>
        <location evidence="1">Membrane</location>
        <topology evidence="1">Multi-pass membrane protein</topology>
    </subcellularLocation>
</comment>
<organism evidence="12 13">
    <name type="scientific">Pocillopora damicornis</name>
    <name type="common">Cauliflower coral</name>
    <name type="synonym">Millepora damicornis</name>
    <dbReference type="NCBI Taxonomy" id="46731"/>
    <lineage>
        <taxon>Eukaryota</taxon>
        <taxon>Metazoa</taxon>
        <taxon>Cnidaria</taxon>
        <taxon>Anthozoa</taxon>
        <taxon>Hexacorallia</taxon>
        <taxon>Scleractinia</taxon>
        <taxon>Astrocoeniina</taxon>
        <taxon>Pocilloporidae</taxon>
        <taxon>Pocillopora</taxon>
    </lineage>
</organism>
<evidence type="ECO:0000256" key="1">
    <source>
        <dbReference type="ARBA" id="ARBA00004141"/>
    </source>
</evidence>
<dbReference type="EMBL" id="RCHS01000305">
    <property type="protein sequence ID" value="RMX59609.1"/>
    <property type="molecule type" value="Genomic_DNA"/>
</dbReference>
<dbReference type="InterPro" id="IPR027417">
    <property type="entry name" value="P-loop_NTPase"/>
</dbReference>
<dbReference type="STRING" id="46731.A0A3M6V1B3"/>
<feature type="transmembrane region" description="Helical" evidence="9">
    <location>
        <begin position="119"/>
        <end position="140"/>
    </location>
</feature>
<dbReference type="PROSITE" id="PS50893">
    <property type="entry name" value="ABC_TRANSPORTER_2"/>
    <property type="match status" value="1"/>
</dbReference>
<feature type="transmembrane region" description="Helical" evidence="9">
    <location>
        <begin position="541"/>
        <end position="566"/>
    </location>
</feature>
<dbReference type="AlphaFoldDB" id="A0A3M6V1B3"/>
<dbReference type="Gene3D" id="1.20.1560.10">
    <property type="entry name" value="ABC transporter type 1, transmembrane domain"/>
    <property type="match status" value="3"/>
</dbReference>
<evidence type="ECO:0000313" key="13">
    <source>
        <dbReference type="Proteomes" id="UP000275408"/>
    </source>
</evidence>
<proteinExistence type="inferred from homology"/>
<evidence type="ECO:0000313" key="12">
    <source>
        <dbReference type="EMBL" id="RMX59609.1"/>
    </source>
</evidence>
<feature type="transmembrane region" description="Helical" evidence="9">
    <location>
        <begin position="30"/>
        <end position="51"/>
    </location>
</feature>
<feature type="transmembrane region" description="Helical" evidence="9">
    <location>
        <begin position="686"/>
        <end position="704"/>
    </location>
</feature>
<protein>
    <recommendedName>
        <fullName evidence="14">ABC transmembrane type-1 domain-containing protein</fullName>
    </recommendedName>
</protein>
<keyword evidence="5" id="KW-0547">Nucleotide-binding</keyword>
<feature type="domain" description="ABC transmembrane type-1" evidence="11">
    <location>
        <begin position="764"/>
        <end position="894"/>
    </location>
</feature>
<keyword evidence="7 9" id="KW-1133">Transmembrane helix</keyword>
<dbReference type="GO" id="GO:0140359">
    <property type="term" value="F:ABC-type transporter activity"/>
    <property type="evidence" value="ECO:0007669"/>
    <property type="project" value="InterPro"/>
</dbReference>
<dbReference type="Pfam" id="PF00005">
    <property type="entry name" value="ABC_tran"/>
    <property type="match status" value="1"/>
</dbReference>
<evidence type="ECO:0000256" key="3">
    <source>
        <dbReference type="ARBA" id="ARBA00022448"/>
    </source>
</evidence>
<reference evidence="12 13" key="1">
    <citation type="journal article" date="2018" name="Sci. Rep.">
        <title>Comparative analysis of the Pocillopora damicornis genome highlights role of immune system in coral evolution.</title>
        <authorList>
            <person name="Cunning R."/>
            <person name="Bay R.A."/>
            <person name="Gillette P."/>
            <person name="Baker A.C."/>
            <person name="Traylor-Knowles N."/>
        </authorList>
    </citation>
    <scope>NUCLEOTIDE SEQUENCE [LARGE SCALE GENOMIC DNA]</scope>
    <source>
        <strain evidence="12">RSMAS</strain>
        <tissue evidence="12">Whole animal</tissue>
    </source>
</reference>
<dbReference type="InterPro" id="IPR011527">
    <property type="entry name" value="ABC1_TM_dom"/>
</dbReference>
<evidence type="ECO:0000256" key="8">
    <source>
        <dbReference type="ARBA" id="ARBA00023136"/>
    </source>
</evidence>
<feature type="transmembrane region" description="Helical" evidence="9">
    <location>
        <begin position="146"/>
        <end position="164"/>
    </location>
</feature>
<feature type="transmembrane region" description="Helical" evidence="9">
    <location>
        <begin position="863"/>
        <end position="884"/>
    </location>
</feature>
<evidence type="ECO:0000256" key="6">
    <source>
        <dbReference type="ARBA" id="ARBA00022840"/>
    </source>
</evidence>
<evidence type="ECO:0000256" key="4">
    <source>
        <dbReference type="ARBA" id="ARBA00022692"/>
    </source>
</evidence>
<dbReference type="InterPro" id="IPR003439">
    <property type="entry name" value="ABC_transporter-like_ATP-bd"/>
</dbReference>
<dbReference type="OrthoDB" id="6500128at2759"/>
<evidence type="ECO:0000259" key="11">
    <source>
        <dbReference type="PROSITE" id="PS50929"/>
    </source>
</evidence>
<feature type="domain" description="ABC transporter" evidence="10">
    <location>
        <begin position="244"/>
        <end position="476"/>
    </location>
</feature>
<keyword evidence="8 9" id="KW-0472">Membrane</keyword>
<name>A0A3M6V1B3_POCDA</name>
<feature type="domain" description="ABC transmembrane type-1" evidence="11">
    <location>
        <begin position="542"/>
        <end position="759"/>
    </location>
</feature>
<dbReference type="InterPro" id="IPR050173">
    <property type="entry name" value="ABC_transporter_C-like"/>
</dbReference>
<feature type="transmembrane region" description="Helical" evidence="9">
    <location>
        <begin position="578"/>
        <end position="598"/>
    </location>
</feature>
<feature type="transmembrane region" description="Helical" evidence="9">
    <location>
        <begin position="836"/>
        <end position="857"/>
    </location>
</feature>
<accession>A0A3M6V1B3</accession>
<dbReference type="PROSITE" id="PS50929">
    <property type="entry name" value="ABC_TM1F"/>
    <property type="match status" value="3"/>
</dbReference>
<keyword evidence="13" id="KW-1185">Reference proteome</keyword>
<evidence type="ECO:0000256" key="2">
    <source>
        <dbReference type="ARBA" id="ARBA00009726"/>
    </source>
</evidence>
<dbReference type="Gene3D" id="3.40.50.300">
    <property type="entry name" value="P-loop containing nucleotide triphosphate hydrolases"/>
    <property type="match status" value="1"/>
</dbReference>
<evidence type="ECO:0008006" key="14">
    <source>
        <dbReference type="Google" id="ProtNLM"/>
    </source>
</evidence>
<feature type="transmembrane region" description="Helical" evidence="9">
    <location>
        <begin position="658"/>
        <end position="680"/>
    </location>
</feature>
<dbReference type="PANTHER" id="PTHR24223">
    <property type="entry name" value="ATP-BINDING CASSETTE SUB-FAMILY C"/>
    <property type="match status" value="1"/>
</dbReference>
<dbReference type="GO" id="GO:0016887">
    <property type="term" value="F:ATP hydrolysis activity"/>
    <property type="evidence" value="ECO:0007669"/>
    <property type="project" value="InterPro"/>
</dbReference>
<dbReference type="GO" id="GO:0005524">
    <property type="term" value="F:ATP binding"/>
    <property type="evidence" value="ECO:0007669"/>
    <property type="project" value="UniProtKB-KW"/>
</dbReference>
<dbReference type="Pfam" id="PF00664">
    <property type="entry name" value="ABC_membrane"/>
    <property type="match status" value="3"/>
</dbReference>
<feature type="domain" description="ABC transmembrane type-1" evidence="11">
    <location>
        <begin position="1"/>
        <end position="158"/>
    </location>
</feature>
<evidence type="ECO:0000256" key="5">
    <source>
        <dbReference type="ARBA" id="ARBA00022741"/>
    </source>
</evidence>
<dbReference type="GO" id="GO:0016020">
    <property type="term" value="C:membrane"/>
    <property type="evidence" value="ECO:0007669"/>
    <property type="project" value="UniProtKB-SubCell"/>
</dbReference>